<accession>A0A372LX11</accession>
<dbReference type="CDD" id="cd03215">
    <property type="entry name" value="ABC_Carb_Monos_II"/>
    <property type="match status" value="1"/>
</dbReference>
<evidence type="ECO:0000256" key="9">
    <source>
        <dbReference type="SAM" id="MobiDB-lite"/>
    </source>
</evidence>
<feature type="region of interest" description="Disordered" evidence="9">
    <location>
        <begin position="486"/>
        <end position="514"/>
    </location>
</feature>
<evidence type="ECO:0000259" key="10">
    <source>
        <dbReference type="PROSITE" id="PS50893"/>
    </source>
</evidence>
<keyword evidence="12" id="KW-1185">Reference proteome</keyword>
<dbReference type="SMART" id="SM00382">
    <property type="entry name" value="AAA"/>
    <property type="match status" value="2"/>
</dbReference>
<dbReference type="EMBL" id="QUAK01000227">
    <property type="protein sequence ID" value="RFU82940.1"/>
    <property type="molecule type" value="Genomic_DNA"/>
</dbReference>
<dbReference type="PANTHER" id="PTHR43790:SF9">
    <property type="entry name" value="GALACTOFURANOSE TRANSPORTER ATP-BINDING PROTEIN YTFR"/>
    <property type="match status" value="1"/>
</dbReference>
<comment type="caution">
    <text evidence="11">The sequence shown here is derived from an EMBL/GenBank/DDBJ whole genome shotgun (WGS) entry which is preliminary data.</text>
</comment>
<dbReference type="InterPro" id="IPR027417">
    <property type="entry name" value="P-loop_NTPase"/>
</dbReference>
<dbReference type="InterPro" id="IPR003593">
    <property type="entry name" value="AAA+_ATPase"/>
</dbReference>
<dbReference type="PROSITE" id="PS00211">
    <property type="entry name" value="ABC_TRANSPORTER_1"/>
    <property type="match status" value="1"/>
</dbReference>
<dbReference type="PANTHER" id="PTHR43790">
    <property type="entry name" value="CARBOHYDRATE TRANSPORT ATP-BINDING PROTEIN MG119-RELATED"/>
    <property type="match status" value="1"/>
</dbReference>
<keyword evidence="2" id="KW-0813">Transport</keyword>
<evidence type="ECO:0000313" key="12">
    <source>
        <dbReference type="Proteomes" id="UP000263094"/>
    </source>
</evidence>
<reference evidence="11 12" key="1">
    <citation type="submission" date="2018-08" db="EMBL/GenBank/DDBJ databases">
        <title>Isolation, diversity and antifungal activity of Actinobacteria from wheat.</title>
        <authorList>
            <person name="Han C."/>
        </authorList>
    </citation>
    <scope>NUCLEOTIDE SEQUENCE [LARGE SCALE GENOMIC DNA]</scope>
    <source>
        <strain evidence="11 12">NEAU-YY421</strain>
    </source>
</reference>
<evidence type="ECO:0000256" key="4">
    <source>
        <dbReference type="ARBA" id="ARBA00022737"/>
    </source>
</evidence>
<keyword evidence="4" id="KW-0677">Repeat</keyword>
<protein>
    <submittedName>
        <fullName evidence="11">Sugar ABC transporter ATP-binding protein</fullName>
    </submittedName>
</protein>
<dbReference type="InterPro" id="IPR003439">
    <property type="entry name" value="ABC_transporter-like_ATP-bd"/>
</dbReference>
<evidence type="ECO:0000313" key="11">
    <source>
        <dbReference type="EMBL" id="RFU82940.1"/>
    </source>
</evidence>
<dbReference type="PROSITE" id="PS50893">
    <property type="entry name" value="ABC_TRANSPORTER_2"/>
    <property type="match status" value="2"/>
</dbReference>
<dbReference type="SUPFAM" id="SSF52540">
    <property type="entry name" value="P-loop containing nucleoside triphosphate hydrolases"/>
    <property type="match status" value="2"/>
</dbReference>
<name>A0A372LX11_9ACTN</name>
<dbReference type="GO" id="GO:0005524">
    <property type="term" value="F:ATP binding"/>
    <property type="evidence" value="ECO:0007669"/>
    <property type="project" value="UniProtKB-KW"/>
</dbReference>
<evidence type="ECO:0000256" key="2">
    <source>
        <dbReference type="ARBA" id="ARBA00022448"/>
    </source>
</evidence>
<dbReference type="Pfam" id="PF00005">
    <property type="entry name" value="ABC_tran"/>
    <property type="match status" value="2"/>
</dbReference>
<dbReference type="AlphaFoldDB" id="A0A372LX11"/>
<keyword evidence="3" id="KW-1003">Cell membrane</keyword>
<proteinExistence type="predicted"/>
<comment type="subcellular location">
    <subcellularLocation>
        <location evidence="1">Cell membrane</location>
        <topology evidence="1">Peripheral membrane protein</topology>
    </subcellularLocation>
</comment>
<keyword evidence="8" id="KW-0472">Membrane</keyword>
<dbReference type="OrthoDB" id="8416490at2"/>
<dbReference type="InterPro" id="IPR050107">
    <property type="entry name" value="ABC_carbohydrate_import_ATPase"/>
</dbReference>
<sequence>MLRTEGVRKAFPGVLALDGVDFELRRGEVHALLGENGAGKSTLIKVLSGAHRADAGRIEMDGRAVRIRGTADAERLGIATVHQEFTLVPELTVAENIFLGRQPRRFGMIDRGRMVADAVSHLGRVGLDLDPRLKVGRLGVAQRQMVEIAKALSLEARVLVMDEPTAVLTSQEVTRLFGIVRQLRDEGVAVALITHRLEEIAEVADRVTVLRDGRSVGRLAASASEDELVRLMVGRSIEQQYPRRRSPAGQPLLKVEGLTRDGVFHDVSFEVRAGEVVGLAGLVGAGRTEVARAVFGADAYDTGTVTVHGSPLPGRDVPAALGAGLGLVPEDRKGQGLVPDASVQDNLSLVTLRSATRAGVVDVRGQRAAAESVARQLGVRMAGLGQPVRTLSGGNQQKVVIGKWLLAEAQVLILDEPTRGIDVGAKVEIYGLINELTEAGRAVLMISSDLPEVLGMSDRVLVMAEGRVAGELPAADATQDAVMALAVSTPPDAAGQPSRHDTSHEEEDDHPHDD</sequence>
<dbReference type="FunFam" id="3.40.50.300:FF:000127">
    <property type="entry name" value="Ribose import ATP-binding protein RbsA"/>
    <property type="match status" value="1"/>
</dbReference>
<feature type="domain" description="ABC transporter" evidence="10">
    <location>
        <begin position="2"/>
        <end position="237"/>
    </location>
</feature>
<evidence type="ECO:0000256" key="5">
    <source>
        <dbReference type="ARBA" id="ARBA00022741"/>
    </source>
</evidence>
<organism evidence="11 12">
    <name type="scientific">Streptomyces triticagri</name>
    <dbReference type="NCBI Taxonomy" id="2293568"/>
    <lineage>
        <taxon>Bacteria</taxon>
        <taxon>Bacillati</taxon>
        <taxon>Actinomycetota</taxon>
        <taxon>Actinomycetes</taxon>
        <taxon>Kitasatosporales</taxon>
        <taxon>Streptomycetaceae</taxon>
        <taxon>Streptomyces</taxon>
    </lineage>
</organism>
<evidence type="ECO:0000256" key="3">
    <source>
        <dbReference type="ARBA" id="ARBA00022475"/>
    </source>
</evidence>
<evidence type="ECO:0000256" key="1">
    <source>
        <dbReference type="ARBA" id="ARBA00004202"/>
    </source>
</evidence>
<dbReference type="Proteomes" id="UP000263094">
    <property type="component" value="Unassembled WGS sequence"/>
</dbReference>
<keyword evidence="6 11" id="KW-0067">ATP-binding</keyword>
<dbReference type="CDD" id="cd03216">
    <property type="entry name" value="ABC_Carb_Monos_I"/>
    <property type="match status" value="1"/>
</dbReference>
<feature type="domain" description="ABC transporter" evidence="10">
    <location>
        <begin position="247"/>
        <end position="490"/>
    </location>
</feature>
<dbReference type="RefSeq" id="WP_128559366.1">
    <property type="nucleotide sequence ID" value="NZ_QUAK01000227.1"/>
</dbReference>
<evidence type="ECO:0000256" key="8">
    <source>
        <dbReference type="ARBA" id="ARBA00023136"/>
    </source>
</evidence>
<feature type="compositionally biased region" description="Basic and acidic residues" evidence="9">
    <location>
        <begin position="498"/>
        <end position="514"/>
    </location>
</feature>
<dbReference type="GO" id="GO:0005886">
    <property type="term" value="C:plasma membrane"/>
    <property type="evidence" value="ECO:0007669"/>
    <property type="project" value="UniProtKB-SubCell"/>
</dbReference>
<keyword evidence="7" id="KW-1278">Translocase</keyword>
<evidence type="ECO:0000256" key="6">
    <source>
        <dbReference type="ARBA" id="ARBA00022840"/>
    </source>
</evidence>
<dbReference type="Gene3D" id="3.40.50.300">
    <property type="entry name" value="P-loop containing nucleotide triphosphate hydrolases"/>
    <property type="match status" value="2"/>
</dbReference>
<gene>
    <name evidence="11" type="ORF">DY218_30310</name>
</gene>
<evidence type="ECO:0000256" key="7">
    <source>
        <dbReference type="ARBA" id="ARBA00022967"/>
    </source>
</evidence>
<dbReference type="InterPro" id="IPR017871">
    <property type="entry name" value="ABC_transporter-like_CS"/>
</dbReference>
<keyword evidence="5" id="KW-0547">Nucleotide-binding</keyword>
<dbReference type="GO" id="GO:0016887">
    <property type="term" value="F:ATP hydrolysis activity"/>
    <property type="evidence" value="ECO:0007669"/>
    <property type="project" value="InterPro"/>
</dbReference>